<evidence type="ECO:0000313" key="2">
    <source>
        <dbReference type="Proteomes" id="UP000215145"/>
    </source>
</evidence>
<organism evidence="1 2">
    <name type="scientific">Paenibacillus herberti</name>
    <dbReference type="NCBI Taxonomy" id="1619309"/>
    <lineage>
        <taxon>Bacteria</taxon>
        <taxon>Bacillati</taxon>
        <taxon>Bacillota</taxon>
        <taxon>Bacilli</taxon>
        <taxon>Bacillales</taxon>
        <taxon>Paenibacillaceae</taxon>
        <taxon>Paenibacillus</taxon>
    </lineage>
</organism>
<reference evidence="1 2" key="1">
    <citation type="submission" date="2017-07" db="EMBL/GenBank/DDBJ databases">
        <title>Paenibacillus herberti R33 genome sequencing and assembly.</title>
        <authorList>
            <person name="Su W."/>
        </authorList>
    </citation>
    <scope>NUCLEOTIDE SEQUENCE [LARGE SCALE GENOMIC DNA]</scope>
    <source>
        <strain evidence="1 2">R33</strain>
    </source>
</reference>
<accession>A0A229P222</accession>
<protein>
    <submittedName>
        <fullName evidence="1">Uncharacterized protein</fullName>
    </submittedName>
</protein>
<proteinExistence type="predicted"/>
<dbReference type="Proteomes" id="UP000215145">
    <property type="component" value="Unassembled WGS sequence"/>
</dbReference>
<dbReference type="AlphaFoldDB" id="A0A229P222"/>
<gene>
    <name evidence="1" type="ORF">CGZ75_06530</name>
</gene>
<comment type="caution">
    <text evidence="1">The sequence shown here is derived from an EMBL/GenBank/DDBJ whole genome shotgun (WGS) entry which is preliminary data.</text>
</comment>
<dbReference type="EMBL" id="NMUQ01000001">
    <property type="protein sequence ID" value="OXM16336.1"/>
    <property type="molecule type" value="Genomic_DNA"/>
</dbReference>
<keyword evidence="2" id="KW-1185">Reference proteome</keyword>
<sequence length="81" mass="9362">MNSSDWNEFKDVGGSLADWLENVSLTKTESEEILIRILESDNVRDDFRLSRQIARINRAVAFANRASVPYSERHQLGYRTC</sequence>
<evidence type="ECO:0000313" key="1">
    <source>
        <dbReference type="EMBL" id="OXM16336.1"/>
    </source>
</evidence>
<name>A0A229P222_9BACL</name>